<feature type="compositionally biased region" description="Low complexity" evidence="9">
    <location>
        <begin position="26"/>
        <end position="35"/>
    </location>
</feature>
<sequence length="624" mass="68355">MSAPAHAKRDKGKGRAVNPPTGAEPSLLSNHSSSLPAQDNSYVPPAHQLKKYLHGTKQHMLHKHGKPPKRAQSAADKKLGHHLAHLSSTAQAAATHAFEHDDLLLPTDNAGAMQAETDLERTWRVTQGDILAESAIAAQGSALSLDLPEFGPYALDYTRNGRHLALAGRLGHVATFDALASSLHSELHLRETVRDVKWLHDESFYAVAQKKYVYIYDKQGLEVHQLRQHIEVNRMEFLPFHFLLATVGNPGYLKYQDTSTGQLIVEHRTKLGAVDTMAQNPHSAMIHLGHSNGTVTLWSPSVSHAQVKLLAHTSPLTSISVDPSTLGQRMATTSLDGSVKIWDTRMWRPLNEYGLKKTPRSTAWSQKGMLAVGWGNHVSVFNDLTRPSASPRAPSPPYLTHTIPSTPIHRVAFAPFTDQLGVGHARGLSTLVVPGAGEANLDSRAANPYETKRGRREREVHALLDKVPFDLISLDPDSLGRVDKKVLRAVEDENPHKPGYKPTPFAKRTRAERLALTGAHAADEDEESASEDDEDEEGKARAERAQRRIEKSDEKKRMRGKSSGIKKALRKRRRNVIDPQTVALKEKLERQRAATQKAKAARLAAANGAAGTGGALDRFGGGGK</sequence>
<feature type="compositionally biased region" description="Basic residues" evidence="9">
    <location>
        <begin position="1"/>
        <end position="14"/>
    </location>
</feature>
<feature type="compositionally biased region" description="Basic residues" evidence="9">
    <location>
        <begin position="57"/>
        <end position="69"/>
    </location>
</feature>
<dbReference type="SUPFAM" id="SSF50978">
    <property type="entry name" value="WD40 repeat-like"/>
    <property type="match status" value="1"/>
</dbReference>
<feature type="repeat" description="WD" evidence="8">
    <location>
        <begin position="309"/>
        <end position="345"/>
    </location>
</feature>
<dbReference type="EMBL" id="SOZI01000260">
    <property type="protein sequence ID" value="TNY17043.1"/>
    <property type="molecule type" value="Genomic_DNA"/>
</dbReference>
<dbReference type="InterPro" id="IPR036322">
    <property type="entry name" value="WD40_repeat_dom_sf"/>
</dbReference>
<dbReference type="Pfam" id="PF00400">
    <property type="entry name" value="WD40"/>
    <property type="match status" value="1"/>
</dbReference>
<dbReference type="InterPro" id="IPR019775">
    <property type="entry name" value="WD40_repeat_CS"/>
</dbReference>
<evidence type="ECO:0000256" key="1">
    <source>
        <dbReference type="ARBA" id="ARBA00004099"/>
    </source>
</evidence>
<feature type="region of interest" description="Disordered" evidence="9">
    <location>
        <begin position="1"/>
        <end position="43"/>
    </location>
</feature>
<feature type="region of interest" description="Disordered" evidence="9">
    <location>
        <begin position="57"/>
        <end position="78"/>
    </location>
</feature>
<evidence type="ECO:0000256" key="7">
    <source>
        <dbReference type="ARBA" id="ARBA00076453"/>
    </source>
</evidence>
<dbReference type="PANTHER" id="PTHR14085">
    <property type="entry name" value="WD-REPEAT PROTEIN BING4"/>
    <property type="match status" value="1"/>
</dbReference>
<dbReference type="GO" id="GO:0030686">
    <property type="term" value="C:90S preribosome"/>
    <property type="evidence" value="ECO:0007669"/>
    <property type="project" value="TreeGrafter"/>
</dbReference>
<dbReference type="PANTHER" id="PTHR14085:SF3">
    <property type="entry name" value="WD REPEAT-CONTAINING PROTEIN 46"/>
    <property type="match status" value="1"/>
</dbReference>
<proteinExistence type="predicted"/>
<evidence type="ECO:0000256" key="6">
    <source>
        <dbReference type="ARBA" id="ARBA00023242"/>
    </source>
</evidence>
<dbReference type="OrthoDB" id="10251154at2759"/>
<comment type="caution">
    <text evidence="11">The sequence shown here is derived from an EMBL/GenBank/DDBJ whole genome shotgun (WGS) entry which is preliminary data.</text>
</comment>
<accession>A0A5C5FJL8</accession>
<evidence type="ECO:0000256" key="9">
    <source>
        <dbReference type="SAM" id="MobiDB-lite"/>
    </source>
</evidence>
<dbReference type="GO" id="GO:0032040">
    <property type="term" value="C:small-subunit processome"/>
    <property type="evidence" value="ECO:0007669"/>
    <property type="project" value="TreeGrafter"/>
</dbReference>
<dbReference type="STRING" id="5288.A0A5C5FJL8"/>
<comment type="function">
    <text evidence="1">Involved in nucleolar processing of pre-18S ribosomal RNA.</text>
</comment>
<evidence type="ECO:0000259" key="10">
    <source>
        <dbReference type="SMART" id="SM01033"/>
    </source>
</evidence>
<feature type="domain" description="BING4 C-terminal" evidence="10">
    <location>
        <begin position="397"/>
        <end position="476"/>
    </location>
</feature>
<keyword evidence="6" id="KW-0539">Nucleus</keyword>
<dbReference type="GO" id="GO:0000462">
    <property type="term" value="P:maturation of SSU-rRNA from tricistronic rRNA transcript (SSU-rRNA, 5.8S rRNA, LSU-rRNA)"/>
    <property type="evidence" value="ECO:0007669"/>
    <property type="project" value="TreeGrafter"/>
</dbReference>
<keyword evidence="12" id="KW-1185">Reference proteome</keyword>
<organism evidence="11 12">
    <name type="scientific">Rhodotorula diobovata</name>
    <dbReference type="NCBI Taxonomy" id="5288"/>
    <lineage>
        <taxon>Eukaryota</taxon>
        <taxon>Fungi</taxon>
        <taxon>Dikarya</taxon>
        <taxon>Basidiomycota</taxon>
        <taxon>Pucciniomycotina</taxon>
        <taxon>Microbotryomycetes</taxon>
        <taxon>Sporidiobolales</taxon>
        <taxon>Sporidiobolaceae</taxon>
        <taxon>Rhodotorula</taxon>
    </lineage>
</organism>
<evidence type="ECO:0000256" key="2">
    <source>
        <dbReference type="ARBA" id="ARBA00004604"/>
    </source>
</evidence>
<dbReference type="AlphaFoldDB" id="A0A5C5FJL8"/>
<feature type="compositionally biased region" description="Acidic residues" evidence="9">
    <location>
        <begin position="523"/>
        <end position="537"/>
    </location>
</feature>
<dbReference type="PROSITE" id="PS00678">
    <property type="entry name" value="WD_REPEATS_1"/>
    <property type="match status" value="1"/>
</dbReference>
<keyword evidence="5" id="KW-0677">Repeat</keyword>
<dbReference type="InterPro" id="IPR040315">
    <property type="entry name" value="WDR46/Utp7"/>
</dbReference>
<feature type="region of interest" description="Disordered" evidence="9">
    <location>
        <begin position="518"/>
        <end position="579"/>
    </location>
</feature>
<dbReference type="FunFam" id="2.130.10.10:FF:000378">
    <property type="entry name" value="U3 small nucleolar RNA-associated protein 7"/>
    <property type="match status" value="1"/>
</dbReference>
<dbReference type="Gene3D" id="2.130.10.10">
    <property type="entry name" value="YVTN repeat-like/Quinoprotein amine dehydrogenase"/>
    <property type="match status" value="2"/>
</dbReference>
<dbReference type="SMART" id="SM01033">
    <property type="entry name" value="BING4CT"/>
    <property type="match status" value="1"/>
</dbReference>
<dbReference type="InterPro" id="IPR001680">
    <property type="entry name" value="WD40_rpt"/>
</dbReference>
<feature type="region of interest" description="Disordered" evidence="9">
    <location>
        <begin position="605"/>
        <end position="624"/>
    </location>
</feature>
<gene>
    <name evidence="11" type="ORF">DMC30DRAFT_450090</name>
</gene>
<evidence type="ECO:0000256" key="8">
    <source>
        <dbReference type="PROSITE-ProRule" id="PRU00221"/>
    </source>
</evidence>
<evidence type="ECO:0000256" key="3">
    <source>
        <dbReference type="ARBA" id="ARBA00022552"/>
    </source>
</evidence>
<evidence type="ECO:0000256" key="5">
    <source>
        <dbReference type="ARBA" id="ARBA00022737"/>
    </source>
</evidence>
<feature type="compositionally biased region" description="Gly residues" evidence="9">
    <location>
        <begin position="610"/>
        <end position="624"/>
    </location>
</feature>
<dbReference type="InterPro" id="IPR012952">
    <property type="entry name" value="BING4_C_dom"/>
</dbReference>
<feature type="compositionally biased region" description="Basic and acidic residues" evidence="9">
    <location>
        <begin position="538"/>
        <end position="556"/>
    </location>
</feature>
<dbReference type="PROSITE" id="PS50082">
    <property type="entry name" value="WD_REPEATS_2"/>
    <property type="match status" value="1"/>
</dbReference>
<name>A0A5C5FJL8_9BASI</name>
<dbReference type="Proteomes" id="UP000311382">
    <property type="component" value="Unassembled WGS sequence"/>
</dbReference>
<evidence type="ECO:0000256" key="4">
    <source>
        <dbReference type="ARBA" id="ARBA00022574"/>
    </source>
</evidence>
<dbReference type="Pfam" id="PF08149">
    <property type="entry name" value="BING4CT"/>
    <property type="match status" value="1"/>
</dbReference>
<dbReference type="SMART" id="SM00320">
    <property type="entry name" value="WD40"/>
    <property type="match status" value="4"/>
</dbReference>
<dbReference type="PROSITE" id="PS50294">
    <property type="entry name" value="WD_REPEATS_REGION"/>
    <property type="match status" value="1"/>
</dbReference>
<dbReference type="InterPro" id="IPR015943">
    <property type="entry name" value="WD40/YVTN_repeat-like_dom_sf"/>
</dbReference>
<protein>
    <recommendedName>
        <fullName evidence="7">U three protein 7</fullName>
    </recommendedName>
</protein>
<evidence type="ECO:0000313" key="12">
    <source>
        <dbReference type="Proteomes" id="UP000311382"/>
    </source>
</evidence>
<reference evidence="11 12" key="1">
    <citation type="submission" date="2019-03" db="EMBL/GenBank/DDBJ databases">
        <title>Rhodosporidium diobovatum UCD-FST 08-225 genome sequencing, assembly, and annotation.</title>
        <authorList>
            <person name="Fakankun I.U."/>
            <person name="Fristensky B."/>
            <person name="Levin D.B."/>
        </authorList>
    </citation>
    <scope>NUCLEOTIDE SEQUENCE [LARGE SCALE GENOMIC DNA]</scope>
    <source>
        <strain evidence="11 12">UCD-FST 08-225</strain>
    </source>
</reference>
<comment type="subcellular location">
    <subcellularLocation>
        <location evidence="2">Nucleus</location>
        <location evidence="2">Nucleolus</location>
    </subcellularLocation>
</comment>
<keyword evidence="4 8" id="KW-0853">WD repeat</keyword>
<evidence type="ECO:0000313" key="11">
    <source>
        <dbReference type="EMBL" id="TNY17043.1"/>
    </source>
</evidence>
<keyword evidence="3" id="KW-0698">rRNA processing</keyword>